<comment type="cofactor">
    <cofactor evidence="10">
        <name>Mg(2+)</name>
        <dbReference type="ChEBI" id="CHEBI:18420"/>
    </cofactor>
    <text evidence="10">Binds 1 Mg(2+) ion per subunit.</text>
</comment>
<evidence type="ECO:0000256" key="6">
    <source>
        <dbReference type="ARBA" id="ARBA00022977"/>
    </source>
</evidence>
<dbReference type="GO" id="GO:0004789">
    <property type="term" value="F:thiamine-phosphate diphosphorylase activity"/>
    <property type="evidence" value="ECO:0007669"/>
    <property type="project" value="UniProtKB-EC"/>
</dbReference>
<feature type="binding site" evidence="10">
    <location>
        <position position="103"/>
    </location>
    <ligand>
        <name>Mg(2+)</name>
        <dbReference type="ChEBI" id="CHEBI:18420"/>
    </ligand>
</feature>
<feature type="binding site" evidence="10">
    <location>
        <begin position="150"/>
        <end position="152"/>
    </location>
    <ligand>
        <name>2-[(2R,5Z)-2-carboxy-4-methylthiazol-5(2H)-ylidene]ethyl phosphate</name>
        <dbReference type="ChEBI" id="CHEBI:62899"/>
    </ligand>
</feature>
<keyword evidence="5 10" id="KW-0460">Magnesium</keyword>
<protein>
    <recommendedName>
        <fullName evidence="10">Thiamine-phosphate synthase</fullName>
        <shortName evidence="10">TP synthase</shortName>
        <shortName evidence="10">TPS</shortName>
        <ecNumber evidence="10">2.5.1.3</ecNumber>
    </recommendedName>
    <alternativeName>
        <fullName evidence="10">Thiamine-phosphate pyrophosphorylase</fullName>
        <shortName evidence="10">TMP pyrophosphorylase</shortName>
        <shortName evidence="10">TMP-PPase</shortName>
    </alternativeName>
</protein>
<dbReference type="EMBL" id="JADKMY010000001">
    <property type="protein sequence ID" value="MBF4552674.1"/>
    <property type="molecule type" value="Genomic_DNA"/>
</dbReference>
<reference evidence="14 15" key="1">
    <citation type="submission" date="2020-10" db="EMBL/GenBank/DDBJ databases">
        <title>Novel species in genus Corynebacterium.</title>
        <authorList>
            <person name="Zhang G."/>
        </authorList>
    </citation>
    <scope>NUCLEOTIDE SEQUENCE [LARGE SCALE GENOMIC DNA]</scope>
    <source>
        <strain evidence="14 15">DSM 45110</strain>
    </source>
</reference>
<dbReference type="InterPro" id="IPR036206">
    <property type="entry name" value="ThiamineP_synth_sf"/>
</dbReference>
<dbReference type="PANTHER" id="PTHR20857:SF15">
    <property type="entry name" value="THIAMINE-PHOSPHATE SYNTHASE"/>
    <property type="match status" value="1"/>
</dbReference>
<evidence type="ECO:0000256" key="3">
    <source>
        <dbReference type="ARBA" id="ARBA00022679"/>
    </source>
</evidence>
<evidence type="ECO:0000256" key="1">
    <source>
        <dbReference type="ARBA" id="ARBA00003814"/>
    </source>
</evidence>
<comment type="catalytic activity">
    <reaction evidence="9 10 11">
        <text>2-[(2R,5Z)-2-carboxy-4-methylthiazol-5(2H)-ylidene]ethyl phosphate + 4-amino-2-methyl-5-(diphosphooxymethyl)pyrimidine + 2 H(+) = thiamine phosphate + CO2 + diphosphate</text>
        <dbReference type="Rhea" id="RHEA:47844"/>
        <dbReference type="ChEBI" id="CHEBI:15378"/>
        <dbReference type="ChEBI" id="CHEBI:16526"/>
        <dbReference type="ChEBI" id="CHEBI:33019"/>
        <dbReference type="ChEBI" id="CHEBI:37575"/>
        <dbReference type="ChEBI" id="CHEBI:57841"/>
        <dbReference type="ChEBI" id="CHEBI:62899"/>
        <dbReference type="EC" id="2.5.1.3"/>
    </reaction>
</comment>
<accession>A0ABR9ZHE1</accession>
<comment type="catalytic activity">
    <reaction evidence="8 10 11">
        <text>2-(2-carboxy-4-methylthiazol-5-yl)ethyl phosphate + 4-amino-2-methyl-5-(diphosphooxymethyl)pyrimidine + 2 H(+) = thiamine phosphate + CO2 + diphosphate</text>
        <dbReference type="Rhea" id="RHEA:47848"/>
        <dbReference type="ChEBI" id="CHEBI:15378"/>
        <dbReference type="ChEBI" id="CHEBI:16526"/>
        <dbReference type="ChEBI" id="CHEBI:33019"/>
        <dbReference type="ChEBI" id="CHEBI:37575"/>
        <dbReference type="ChEBI" id="CHEBI:57841"/>
        <dbReference type="ChEBI" id="CHEBI:62890"/>
        <dbReference type="EC" id="2.5.1.3"/>
    </reaction>
</comment>
<evidence type="ECO:0000256" key="11">
    <source>
        <dbReference type="RuleBase" id="RU003826"/>
    </source>
</evidence>
<dbReference type="EC" id="2.5.1.3" evidence="10"/>
<dbReference type="InterPro" id="IPR013785">
    <property type="entry name" value="Aldolase_TIM"/>
</dbReference>
<comment type="pathway">
    <text evidence="2 10 12">Cofactor biosynthesis; thiamine diphosphate biosynthesis; thiamine phosphate from 4-amino-2-methyl-5-diphosphomethylpyrimidine and 4-methyl-5-(2-phosphoethyl)-thiazole: step 1/1.</text>
</comment>
<dbReference type="InterPro" id="IPR034291">
    <property type="entry name" value="TMP_synthase"/>
</dbReference>
<evidence type="ECO:0000256" key="4">
    <source>
        <dbReference type="ARBA" id="ARBA00022723"/>
    </source>
</evidence>
<dbReference type="InterPro" id="IPR022998">
    <property type="entry name" value="ThiamineP_synth_TenI"/>
</dbReference>
<keyword evidence="6 10" id="KW-0784">Thiamine biosynthesis</keyword>
<evidence type="ECO:0000259" key="13">
    <source>
        <dbReference type="Pfam" id="PF02581"/>
    </source>
</evidence>
<name>A0ABR9ZHE1_9CORY</name>
<comment type="catalytic activity">
    <reaction evidence="7 10 11">
        <text>4-methyl-5-(2-phosphooxyethyl)-thiazole + 4-amino-2-methyl-5-(diphosphooxymethyl)pyrimidine + H(+) = thiamine phosphate + diphosphate</text>
        <dbReference type="Rhea" id="RHEA:22328"/>
        <dbReference type="ChEBI" id="CHEBI:15378"/>
        <dbReference type="ChEBI" id="CHEBI:33019"/>
        <dbReference type="ChEBI" id="CHEBI:37575"/>
        <dbReference type="ChEBI" id="CHEBI:57841"/>
        <dbReference type="ChEBI" id="CHEBI:58296"/>
        <dbReference type="EC" id="2.5.1.3"/>
    </reaction>
</comment>
<evidence type="ECO:0000256" key="2">
    <source>
        <dbReference type="ARBA" id="ARBA00005165"/>
    </source>
</evidence>
<dbReference type="CDD" id="cd00564">
    <property type="entry name" value="TMP_TenI"/>
    <property type="match status" value="1"/>
</dbReference>
<dbReference type="HAMAP" id="MF_00097">
    <property type="entry name" value="TMP_synthase"/>
    <property type="match status" value="1"/>
</dbReference>
<dbReference type="Proteomes" id="UP000635902">
    <property type="component" value="Unassembled WGS sequence"/>
</dbReference>
<sequence>MPRSTESAGTALDLRCYFVTGSGDPQQVVEIARAAASGGAGMIQVRSKPISARALYELTARVAAEVHAVSPETKVLIDDRVDVALALMHEGHPVHGVHIGQDDLPVRTARELLGPEAIIGLTTGTLELVRAANEVADALDYVGCGPFRDTPTKDSGRAPLGLEGFGPIVAESHVPVVAIGDVTREDAADLAGTGVDGVAIVRGIMHAEDPEAYVRGVIEGFEAGRI</sequence>
<comment type="function">
    <text evidence="1 10">Condenses 4-methyl-5-(beta-hydroxyethyl)thiazole monophosphate (THZ-P) and 2-methyl-4-amino-5-hydroxymethyl pyrimidine pyrophosphate (HMP-PP) to form thiamine monophosphate (TMP).</text>
</comment>
<dbReference type="Gene3D" id="3.20.20.70">
    <property type="entry name" value="Aldolase class I"/>
    <property type="match status" value="1"/>
</dbReference>
<feature type="binding site" evidence="10">
    <location>
        <position position="122"/>
    </location>
    <ligand>
        <name>4-amino-2-methyl-5-(diphosphooxymethyl)pyrimidine</name>
        <dbReference type="ChEBI" id="CHEBI:57841"/>
    </ligand>
</feature>
<dbReference type="Pfam" id="PF02581">
    <property type="entry name" value="TMP-TENI"/>
    <property type="match status" value="1"/>
</dbReference>
<feature type="binding site" evidence="10">
    <location>
        <begin position="44"/>
        <end position="48"/>
    </location>
    <ligand>
        <name>4-amino-2-methyl-5-(diphosphooxymethyl)pyrimidine</name>
        <dbReference type="ChEBI" id="CHEBI:57841"/>
    </ligand>
</feature>
<feature type="binding site" evidence="10">
    <location>
        <position position="153"/>
    </location>
    <ligand>
        <name>4-amino-2-methyl-5-(diphosphooxymethyl)pyrimidine</name>
        <dbReference type="ChEBI" id="CHEBI:57841"/>
    </ligand>
</feature>
<evidence type="ECO:0000313" key="15">
    <source>
        <dbReference type="Proteomes" id="UP000635902"/>
    </source>
</evidence>
<feature type="binding site" evidence="10">
    <location>
        <position position="79"/>
    </location>
    <ligand>
        <name>Mg(2+)</name>
        <dbReference type="ChEBI" id="CHEBI:18420"/>
    </ligand>
</feature>
<dbReference type="PANTHER" id="PTHR20857">
    <property type="entry name" value="THIAMINE-PHOSPHATE PYROPHOSPHORYLASE"/>
    <property type="match status" value="1"/>
</dbReference>
<dbReference type="RefSeq" id="WP_194555566.1">
    <property type="nucleotide sequence ID" value="NZ_JADKMY010000001.1"/>
</dbReference>
<proteinExistence type="inferred from homology"/>
<evidence type="ECO:0000256" key="12">
    <source>
        <dbReference type="RuleBase" id="RU004253"/>
    </source>
</evidence>
<evidence type="ECO:0000256" key="10">
    <source>
        <dbReference type="HAMAP-Rule" id="MF_00097"/>
    </source>
</evidence>
<evidence type="ECO:0000256" key="8">
    <source>
        <dbReference type="ARBA" id="ARBA00047851"/>
    </source>
</evidence>
<comment type="similarity">
    <text evidence="10 11">Belongs to the thiamine-phosphate synthase family.</text>
</comment>
<feature type="domain" description="Thiamine phosphate synthase/TenI" evidence="13">
    <location>
        <begin position="16"/>
        <end position="204"/>
    </location>
</feature>
<dbReference type="SUPFAM" id="SSF51391">
    <property type="entry name" value="Thiamin phosphate synthase"/>
    <property type="match status" value="1"/>
</dbReference>
<keyword evidence="3 10" id="KW-0808">Transferase</keyword>
<comment type="caution">
    <text evidence="10">Lacks conserved residue(s) required for the propagation of feature annotation.</text>
</comment>
<feature type="binding site" evidence="10">
    <location>
        <position position="78"/>
    </location>
    <ligand>
        <name>4-amino-2-methyl-5-(diphosphooxymethyl)pyrimidine</name>
        <dbReference type="ChEBI" id="CHEBI:57841"/>
    </ligand>
</feature>
<evidence type="ECO:0000256" key="9">
    <source>
        <dbReference type="ARBA" id="ARBA00047883"/>
    </source>
</evidence>
<keyword evidence="15" id="KW-1185">Reference proteome</keyword>
<dbReference type="NCBIfam" id="NF000740">
    <property type="entry name" value="PRK00043.3-4"/>
    <property type="match status" value="1"/>
</dbReference>
<evidence type="ECO:0000256" key="5">
    <source>
        <dbReference type="ARBA" id="ARBA00022842"/>
    </source>
</evidence>
<organism evidence="14 15">
    <name type="scientific">Corynebacterium suicordis DSM 45110</name>
    <dbReference type="NCBI Taxonomy" id="1121369"/>
    <lineage>
        <taxon>Bacteria</taxon>
        <taxon>Bacillati</taxon>
        <taxon>Actinomycetota</taxon>
        <taxon>Actinomycetes</taxon>
        <taxon>Mycobacteriales</taxon>
        <taxon>Corynebacteriaceae</taxon>
        <taxon>Corynebacterium</taxon>
    </lineage>
</organism>
<keyword evidence="4 10" id="KW-0479">Metal-binding</keyword>
<evidence type="ECO:0000256" key="7">
    <source>
        <dbReference type="ARBA" id="ARBA00047334"/>
    </source>
</evidence>
<dbReference type="NCBIfam" id="TIGR00693">
    <property type="entry name" value="thiE"/>
    <property type="match status" value="1"/>
</dbReference>
<gene>
    <name evidence="10" type="primary">thiE</name>
    <name evidence="14" type="ORF">IRY30_01080</name>
</gene>
<comment type="caution">
    <text evidence="14">The sequence shown here is derived from an EMBL/GenBank/DDBJ whole genome shotgun (WGS) entry which is preliminary data.</text>
</comment>
<evidence type="ECO:0000313" key="14">
    <source>
        <dbReference type="EMBL" id="MBF4552674.1"/>
    </source>
</evidence>